<name>A0A3E4YLC5_9FIRM</name>
<dbReference type="AlphaFoldDB" id="A0A3E4YLC5"/>
<dbReference type="RefSeq" id="WP_117718322.1">
    <property type="nucleotide sequence ID" value="NZ_QSTP01000001.1"/>
</dbReference>
<comment type="caution">
    <text evidence="1">The sequence shown here is derived from an EMBL/GenBank/DDBJ whole genome shotgun (WGS) entry which is preliminary data.</text>
</comment>
<evidence type="ECO:0000313" key="2">
    <source>
        <dbReference type="Proteomes" id="UP000260758"/>
    </source>
</evidence>
<accession>A0A3E4YLC5</accession>
<organism evidence="1 2">
    <name type="scientific">Agathobacter rectalis</name>
    <dbReference type="NCBI Taxonomy" id="39491"/>
    <lineage>
        <taxon>Bacteria</taxon>
        <taxon>Bacillati</taxon>
        <taxon>Bacillota</taxon>
        <taxon>Clostridia</taxon>
        <taxon>Lachnospirales</taxon>
        <taxon>Lachnospiraceae</taxon>
        <taxon>Agathobacter</taxon>
    </lineage>
</organism>
<dbReference type="EMBL" id="QSTP01000001">
    <property type="protein sequence ID" value="RGM75566.1"/>
    <property type="molecule type" value="Genomic_DNA"/>
</dbReference>
<protein>
    <submittedName>
        <fullName evidence="1">Uncharacterized protein</fullName>
    </submittedName>
</protein>
<reference evidence="1 2" key="1">
    <citation type="submission" date="2018-08" db="EMBL/GenBank/DDBJ databases">
        <title>A genome reference for cultivated species of the human gut microbiota.</title>
        <authorList>
            <person name="Zou Y."/>
            <person name="Xue W."/>
            <person name="Luo G."/>
        </authorList>
    </citation>
    <scope>NUCLEOTIDE SEQUENCE [LARGE SCALE GENOMIC DNA]</scope>
    <source>
        <strain evidence="1 2">OM07-13</strain>
    </source>
</reference>
<sequence>MNELNFLQNKTIYRNIKTKPFYKDLVIVYDTKKTVIDNDENNIVIEKETFVTHKNNLININNIDDIIDTNFEVKGFYRNTGKLKLLNKEIYHNILHGDYTNYDDKIVPFDEDKYLSDNYIPIIFDIDNLFTDLDGNYLPMPIHITDNILDGHMTNAHYDLDAVINRLKDEPTIFALGTMPYNRDIKVPLEVKTIPIYNQMDKADKMLDFYIVPSQDLYNIYIRKGMDDRGWFLETMYGIKKNLVLERTIYGKIKLQ</sequence>
<proteinExistence type="predicted"/>
<evidence type="ECO:0000313" key="1">
    <source>
        <dbReference type="EMBL" id="RGM75566.1"/>
    </source>
</evidence>
<gene>
    <name evidence="1" type="ORF">DXB99_03290</name>
</gene>
<dbReference type="Proteomes" id="UP000260758">
    <property type="component" value="Unassembled WGS sequence"/>
</dbReference>